<evidence type="ECO:0000313" key="3">
    <source>
        <dbReference type="Proteomes" id="UP001139207"/>
    </source>
</evidence>
<gene>
    <name evidence="2" type="ORF">MUN33_02155</name>
</gene>
<evidence type="ECO:0000313" key="2">
    <source>
        <dbReference type="EMBL" id="MCJ7857524.1"/>
    </source>
</evidence>
<dbReference type="RefSeq" id="WP_244803270.1">
    <property type="nucleotide sequence ID" value="NZ_JALIEA010000008.1"/>
</dbReference>
<dbReference type="AlphaFoldDB" id="A0A9X1WEG4"/>
<keyword evidence="3" id="KW-1185">Reference proteome</keyword>
<organism evidence="2 3">
    <name type="scientific">Corynebacterium kalidii</name>
    <dbReference type="NCBI Taxonomy" id="2931982"/>
    <lineage>
        <taxon>Bacteria</taxon>
        <taxon>Bacillati</taxon>
        <taxon>Actinomycetota</taxon>
        <taxon>Actinomycetes</taxon>
        <taxon>Mycobacteriales</taxon>
        <taxon>Corynebacteriaceae</taxon>
        <taxon>Corynebacterium</taxon>
    </lineage>
</organism>
<feature type="region of interest" description="Disordered" evidence="1">
    <location>
        <begin position="32"/>
        <end position="57"/>
    </location>
</feature>
<evidence type="ECO:0000256" key="1">
    <source>
        <dbReference type="SAM" id="MobiDB-lite"/>
    </source>
</evidence>
<proteinExistence type="predicted"/>
<name>A0A9X1WEG4_9CORY</name>
<comment type="caution">
    <text evidence="2">The sequence shown here is derived from an EMBL/GenBank/DDBJ whole genome shotgun (WGS) entry which is preliminary data.</text>
</comment>
<dbReference type="EMBL" id="JALIEA010000008">
    <property type="protein sequence ID" value="MCJ7857524.1"/>
    <property type="molecule type" value="Genomic_DNA"/>
</dbReference>
<protein>
    <submittedName>
        <fullName evidence="2">Uncharacterized protein</fullName>
    </submittedName>
</protein>
<accession>A0A9X1WEG4</accession>
<reference evidence="2" key="1">
    <citation type="submission" date="2022-04" db="EMBL/GenBank/DDBJ databases">
        <title>Corynebacterium kalidii LD5P10.</title>
        <authorList>
            <person name="Sun J.Q."/>
        </authorList>
    </citation>
    <scope>NUCLEOTIDE SEQUENCE</scope>
    <source>
        <strain evidence="2">LD5P10</strain>
    </source>
</reference>
<dbReference type="Proteomes" id="UP001139207">
    <property type="component" value="Unassembled WGS sequence"/>
</dbReference>
<sequence>MKLPSMLNARVTRAQIDHPVVAAAVIRKLTGSSGKKSGATAGPATAPSAPTAASVPPVLTRTNGIDAAKVAAGVPTGH</sequence>